<dbReference type="CDD" id="cd17748">
    <property type="entry name" value="BRCT_DNA_ligase_like"/>
    <property type="match status" value="1"/>
</dbReference>
<dbReference type="PROSITE" id="PS50172">
    <property type="entry name" value="BRCT"/>
    <property type="match status" value="1"/>
</dbReference>
<dbReference type="InterPro" id="IPR001357">
    <property type="entry name" value="BRCT_dom"/>
</dbReference>
<organism evidence="2 3">
    <name type="scientific">Streptococcus danieliae</name>
    <dbReference type="NCBI Taxonomy" id="747656"/>
    <lineage>
        <taxon>Bacteria</taxon>
        <taxon>Bacillati</taxon>
        <taxon>Bacillota</taxon>
        <taxon>Bacilli</taxon>
        <taxon>Lactobacillales</taxon>
        <taxon>Streptococcaceae</taxon>
        <taxon>Streptococcus</taxon>
    </lineage>
</organism>
<feature type="domain" description="BRCT" evidence="1">
    <location>
        <begin position="1"/>
        <end position="93"/>
    </location>
</feature>
<dbReference type="Gene3D" id="3.40.50.10190">
    <property type="entry name" value="BRCT domain"/>
    <property type="match status" value="1"/>
</dbReference>
<sequence>MDVIGKVVAITGSLRPMTRIEVTAFLVERGAEVLPYVCKRTDVLIVGRRQLDLFHIENVSKKYSKALALREQGQPIELVSEEEFFKFVEESQR</sequence>
<reference evidence="2 3" key="1">
    <citation type="submission" date="2019-12" db="EMBL/GenBank/DDBJ databases">
        <title>Microbes associate with the intestines of laboratory mice.</title>
        <authorList>
            <person name="Navarre W."/>
            <person name="Wong E."/>
        </authorList>
    </citation>
    <scope>NUCLEOTIDE SEQUENCE [LARGE SCALE GENOMIC DNA]</scope>
    <source>
        <strain evidence="2 3">NM51_B2-22</strain>
    </source>
</reference>
<dbReference type="EMBL" id="WSRS01000034">
    <property type="protein sequence ID" value="MVX58961.1"/>
    <property type="molecule type" value="Genomic_DNA"/>
</dbReference>
<evidence type="ECO:0000313" key="2">
    <source>
        <dbReference type="EMBL" id="MVX58961.1"/>
    </source>
</evidence>
<comment type="caution">
    <text evidence="2">The sequence shown here is derived from an EMBL/GenBank/DDBJ whole genome shotgun (WGS) entry which is preliminary data.</text>
</comment>
<evidence type="ECO:0000259" key="1">
    <source>
        <dbReference type="PROSITE" id="PS50172"/>
    </source>
</evidence>
<proteinExistence type="predicted"/>
<gene>
    <name evidence="2" type="ORF">E5983_04780</name>
</gene>
<dbReference type="SUPFAM" id="SSF52113">
    <property type="entry name" value="BRCT domain"/>
    <property type="match status" value="1"/>
</dbReference>
<dbReference type="InterPro" id="IPR036420">
    <property type="entry name" value="BRCT_dom_sf"/>
</dbReference>
<dbReference type="RefSeq" id="WP_160332769.1">
    <property type="nucleotide sequence ID" value="NZ_WSRS01000034.1"/>
</dbReference>
<dbReference type="Pfam" id="PF00533">
    <property type="entry name" value="BRCT"/>
    <property type="match status" value="1"/>
</dbReference>
<dbReference type="Proteomes" id="UP000461595">
    <property type="component" value="Unassembled WGS sequence"/>
</dbReference>
<dbReference type="AlphaFoldDB" id="A0A7X3KBT4"/>
<name>A0A7X3KBT4_9STRE</name>
<accession>A0A7X3KBT4</accession>
<protein>
    <recommendedName>
        <fullName evidence="1">BRCT domain-containing protein</fullName>
    </recommendedName>
</protein>
<evidence type="ECO:0000313" key="3">
    <source>
        <dbReference type="Proteomes" id="UP000461595"/>
    </source>
</evidence>
<dbReference type="OrthoDB" id="2222770at2"/>